<evidence type="ECO:0000256" key="2">
    <source>
        <dbReference type="ARBA" id="ARBA00010792"/>
    </source>
</evidence>
<proteinExistence type="inferred from homology"/>
<organism evidence="8 9">
    <name type="scientific">Solirubrobacter ginsenosidimutans</name>
    <dbReference type="NCBI Taxonomy" id="490573"/>
    <lineage>
        <taxon>Bacteria</taxon>
        <taxon>Bacillati</taxon>
        <taxon>Actinomycetota</taxon>
        <taxon>Thermoleophilia</taxon>
        <taxon>Solirubrobacterales</taxon>
        <taxon>Solirubrobacteraceae</taxon>
        <taxon>Solirubrobacter</taxon>
    </lineage>
</organism>
<feature type="transmembrane region" description="Helical" evidence="7">
    <location>
        <begin position="28"/>
        <end position="49"/>
    </location>
</feature>
<keyword evidence="5 7" id="KW-1133">Transmembrane helix</keyword>
<dbReference type="AlphaFoldDB" id="A0A9X3S362"/>
<keyword evidence="4 7" id="KW-0812">Transmembrane</keyword>
<dbReference type="GO" id="GO:0005886">
    <property type="term" value="C:plasma membrane"/>
    <property type="evidence" value="ECO:0007669"/>
    <property type="project" value="UniProtKB-SubCell"/>
</dbReference>
<evidence type="ECO:0000256" key="7">
    <source>
        <dbReference type="SAM" id="Phobius"/>
    </source>
</evidence>
<keyword evidence="3" id="KW-1003">Cell membrane</keyword>
<comment type="similarity">
    <text evidence="2">Belongs to the DedA family.</text>
</comment>
<evidence type="ECO:0000256" key="3">
    <source>
        <dbReference type="ARBA" id="ARBA00022475"/>
    </source>
</evidence>
<dbReference type="RefSeq" id="WP_270042370.1">
    <property type="nucleotide sequence ID" value="NZ_JAPDOD010000023.1"/>
</dbReference>
<sequence>MDGNMQSKTTNEQAHSSESRKLPSLRKLIYIALGALALLWVVPEIIAGLGSIDIQGVERPYLLTFLFVWWDAVIPVFPSESLLNTGATLIASGDLDLQVWLLTLVGGLGAVIGDSTLYWFSRTVGRKYAAEQLEKAKQDPKIGAAFEVLGANAPLVIVAGRFVPGMRFVIGVTMGLER</sequence>
<evidence type="ECO:0000256" key="6">
    <source>
        <dbReference type="ARBA" id="ARBA00023136"/>
    </source>
</evidence>
<keyword evidence="9" id="KW-1185">Reference proteome</keyword>
<evidence type="ECO:0000256" key="5">
    <source>
        <dbReference type="ARBA" id="ARBA00022989"/>
    </source>
</evidence>
<protein>
    <submittedName>
        <fullName evidence="8">VTT domain-containing protein</fullName>
    </submittedName>
</protein>
<keyword evidence="6 7" id="KW-0472">Membrane</keyword>
<evidence type="ECO:0000256" key="1">
    <source>
        <dbReference type="ARBA" id="ARBA00004651"/>
    </source>
</evidence>
<comment type="subcellular location">
    <subcellularLocation>
        <location evidence="1">Cell membrane</location>
        <topology evidence="1">Multi-pass membrane protein</topology>
    </subcellularLocation>
</comment>
<accession>A0A9X3S362</accession>
<gene>
    <name evidence="8" type="ORF">OM076_22830</name>
</gene>
<dbReference type="Proteomes" id="UP001149140">
    <property type="component" value="Unassembled WGS sequence"/>
</dbReference>
<dbReference type="InterPro" id="IPR051311">
    <property type="entry name" value="DedA_domain"/>
</dbReference>
<evidence type="ECO:0000313" key="8">
    <source>
        <dbReference type="EMBL" id="MDA0163127.1"/>
    </source>
</evidence>
<feature type="transmembrane region" description="Helical" evidence="7">
    <location>
        <begin position="97"/>
        <end position="120"/>
    </location>
</feature>
<name>A0A9X3S362_9ACTN</name>
<dbReference type="PANTHER" id="PTHR42709">
    <property type="entry name" value="ALKALINE PHOSPHATASE LIKE PROTEIN"/>
    <property type="match status" value="1"/>
</dbReference>
<reference evidence="8" key="1">
    <citation type="submission" date="2022-10" db="EMBL/GenBank/DDBJ databases">
        <title>The WGS of Solirubrobacter ginsenosidimutans DSM 21036.</title>
        <authorList>
            <person name="Jiang Z."/>
        </authorList>
    </citation>
    <scope>NUCLEOTIDE SEQUENCE</scope>
    <source>
        <strain evidence="8">DSM 21036</strain>
    </source>
</reference>
<comment type="caution">
    <text evidence="8">The sequence shown here is derived from an EMBL/GenBank/DDBJ whole genome shotgun (WGS) entry which is preliminary data.</text>
</comment>
<dbReference type="PANTHER" id="PTHR42709:SF6">
    <property type="entry name" value="UNDECAPRENYL PHOSPHATE TRANSPORTER A"/>
    <property type="match status" value="1"/>
</dbReference>
<evidence type="ECO:0000313" key="9">
    <source>
        <dbReference type="Proteomes" id="UP001149140"/>
    </source>
</evidence>
<dbReference type="EMBL" id="JAPDOD010000023">
    <property type="protein sequence ID" value="MDA0163127.1"/>
    <property type="molecule type" value="Genomic_DNA"/>
</dbReference>
<evidence type="ECO:0000256" key="4">
    <source>
        <dbReference type="ARBA" id="ARBA00022692"/>
    </source>
</evidence>